<keyword evidence="8 13" id="KW-0543">Viral nucleoprotein</keyword>
<dbReference type="Proteomes" id="UP001257301">
    <property type="component" value="Segment"/>
</dbReference>
<organism evidence="13 14">
    <name type="scientific">Hattula rhabdovirus</name>
    <dbReference type="NCBI Taxonomy" id="2980578"/>
    <lineage>
        <taxon>Viruses</taxon>
        <taxon>Riboviria</taxon>
        <taxon>Orthornavirae</taxon>
        <taxon>Negarnaviricota</taxon>
        <taxon>Haploviricotina</taxon>
        <taxon>Monjiviricetes</taxon>
        <taxon>Mononegavirales</taxon>
        <taxon>Rhabdoviridae</taxon>
        <taxon>Alpharhabdovirinae</taxon>
        <taxon>Merhavirus</taxon>
        <taxon>Merhavirus hattula</taxon>
    </lineage>
</organism>
<evidence type="ECO:0000256" key="1">
    <source>
        <dbReference type="ARBA" id="ARBA00004192"/>
    </source>
</evidence>
<accession>A0AAE9P8X8</accession>
<evidence type="ECO:0000256" key="9">
    <source>
        <dbReference type="ARBA" id="ARBA00023200"/>
    </source>
</evidence>
<evidence type="ECO:0000256" key="5">
    <source>
        <dbReference type="ARBA" id="ARBA00022561"/>
    </source>
</evidence>
<name>A0AAE9P8X8_9RHAB</name>
<keyword evidence="14" id="KW-1185">Reference proteome</keyword>
<dbReference type="Pfam" id="PF00945">
    <property type="entry name" value="Rhabdo_ncap"/>
    <property type="match status" value="1"/>
</dbReference>
<evidence type="ECO:0000313" key="13">
    <source>
        <dbReference type="EMBL" id="UYL94381.1"/>
    </source>
</evidence>
<dbReference type="GO" id="GO:1990904">
    <property type="term" value="C:ribonucleoprotein complex"/>
    <property type="evidence" value="ECO:0007669"/>
    <property type="project" value="UniProtKB-KW"/>
</dbReference>
<evidence type="ECO:0000313" key="14">
    <source>
        <dbReference type="Proteomes" id="UP001257301"/>
    </source>
</evidence>
<dbReference type="GO" id="GO:0003723">
    <property type="term" value="F:RNA binding"/>
    <property type="evidence" value="ECO:0007669"/>
    <property type="project" value="UniProtKB-KW"/>
</dbReference>
<dbReference type="InterPro" id="IPR023331">
    <property type="entry name" value="Rhabdovirus_ncapsid_C"/>
</dbReference>
<dbReference type="GO" id="GO:0019029">
    <property type="term" value="C:helical viral capsid"/>
    <property type="evidence" value="ECO:0007669"/>
    <property type="project" value="UniProtKB-KW"/>
</dbReference>
<dbReference type="InterPro" id="IPR000448">
    <property type="entry name" value="Rhabdo_ncapsid"/>
</dbReference>
<dbReference type="InterPro" id="IPR023330">
    <property type="entry name" value="Rhabdovirus_ncapsid_N"/>
</dbReference>
<comment type="subcellular location">
    <subcellularLocation>
        <location evidence="1">Host cytoplasm</location>
    </subcellularLocation>
    <subcellularLocation>
        <location evidence="2">Virion</location>
    </subcellularLocation>
</comment>
<evidence type="ECO:0000256" key="8">
    <source>
        <dbReference type="ARBA" id="ARBA00023086"/>
    </source>
</evidence>
<proteinExistence type="predicted"/>
<protein>
    <recommendedName>
        <fullName evidence="3">Nucleoprotein</fullName>
    </recommendedName>
    <alternativeName>
        <fullName evidence="11">Nucleocapsid protein</fullName>
    </alternativeName>
</protein>
<sequence length="513" mass="57727">MVSAEMQKEIDAYKAQLPIYQIGLKKLNTARAGSKYRTTNDVILFQGEYDEFPAVDFTINNGMKPVYAADYFITNKHTPPTLTLPPLLSVKECSAGLKVNLEKGGTLSTIDLRSFLRAAMYMIKGTCTEPWSSFGVPIAEKGVEITPLSLFTIKDYGTGQVTAGTGYEDTDVLHLLILIAGCYRVSLIRNDQYRGRIESLIKGQLKAAGGDENIFANAMESLRSHYDDEETVKILAGIDMFLHKFNKSPFARARVGTIVTRYRDCSALLTLSFITDMVGYGAIDFSRWFFVTELGWQYNRLMLTAQDLTNDHAYTPYIASMKLSEKSPYSASVNPGIHVFSHTIGCAMMLTRSVNAVNLPCASQTEVLENAMLFYYSQRRVLGYAPQFYAKAEKKDIEAILDMYNVNAKNLGLKQDKTGKKVFTPQTETSDETEREVVAFDAIENDENDPEPTSKDGIEWYKWIARRVHVTPPQIRDFVLRRFAGIRTPRENTMGEYLRALANGELYIPPIQK</sequence>
<dbReference type="GO" id="GO:0019013">
    <property type="term" value="C:viral nucleocapsid"/>
    <property type="evidence" value="ECO:0007669"/>
    <property type="project" value="UniProtKB-KW"/>
</dbReference>
<keyword evidence="7" id="KW-0694">RNA-binding</keyword>
<feature type="domain" description="Rhabdovirus nucleocapsid" evidence="12">
    <location>
        <begin position="64"/>
        <end position="396"/>
    </location>
</feature>
<dbReference type="GO" id="GO:0030430">
    <property type="term" value="C:host cell cytoplasm"/>
    <property type="evidence" value="ECO:0007669"/>
    <property type="project" value="UniProtKB-SubCell"/>
</dbReference>
<dbReference type="EMBL" id="ON955142">
    <property type="protein sequence ID" value="UYL94381.1"/>
    <property type="molecule type" value="Viral_cRNA"/>
</dbReference>
<evidence type="ECO:0000256" key="11">
    <source>
        <dbReference type="ARBA" id="ARBA00033344"/>
    </source>
</evidence>
<reference evidence="13" key="1">
    <citation type="journal article" date="2022" name="Viruses">
        <title>Characterisation of the RNA Virome of Nine Ochlerotatus Species in Finland.</title>
        <authorList>
            <person name="Truong Nguyen P.T."/>
            <person name="Culverwell C.L."/>
            <person name="Suvanto M.T."/>
            <person name="Korhonen E.M."/>
            <person name="Uusitalo R."/>
            <person name="Vapalahti O."/>
            <person name="Smura T."/>
            <person name="Huhtamo E."/>
        </authorList>
    </citation>
    <scope>NUCLEOTIDE SEQUENCE</scope>
    <source>
        <strain evidence="13">FIN/PK-2018/62</strain>
    </source>
</reference>
<dbReference type="Gene3D" id="1.10.3610.10">
    <property type="entry name" value="Nucleoprotein"/>
    <property type="match status" value="1"/>
</dbReference>
<evidence type="ECO:0000259" key="12">
    <source>
        <dbReference type="Pfam" id="PF00945"/>
    </source>
</evidence>
<keyword evidence="4" id="KW-1139">Helical capsid protein</keyword>
<evidence type="ECO:0000256" key="6">
    <source>
        <dbReference type="ARBA" id="ARBA00022844"/>
    </source>
</evidence>
<dbReference type="SUPFAM" id="SSF140809">
    <property type="entry name" value="Rhabdovirus nucleoprotein-like"/>
    <property type="match status" value="1"/>
</dbReference>
<keyword evidence="6" id="KW-0946">Virion</keyword>
<dbReference type="InterPro" id="IPR035961">
    <property type="entry name" value="Rhabdovirus_nucleoprotein-like"/>
</dbReference>
<evidence type="ECO:0000256" key="2">
    <source>
        <dbReference type="ARBA" id="ARBA00004328"/>
    </source>
</evidence>
<evidence type="ECO:0000256" key="3">
    <source>
        <dbReference type="ARBA" id="ARBA00014389"/>
    </source>
</evidence>
<keyword evidence="9" id="KW-1035">Host cytoplasm</keyword>
<keyword evidence="10" id="KW-0687">Ribonucleoprotein</keyword>
<evidence type="ECO:0000256" key="7">
    <source>
        <dbReference type="ARBA" id="ARBA00022884"/>
    </source>
</evidence>
<keyword evidence="5" id="KW-0167">Capsid protein</keyword>
<dbReference type="Gene3D" id="1.10.3570.10">
    <property type="entry name" value="Rhabdovirus nucleocapsid protein like domain"/>
    <property type="match status" value="1"/>
</dbReference>
<evidence type="ECO:0000256" key="10">
    <source>
        <dbReference type="ARBA" id="ARBA00023274"/>
    </source>
</evidence>
<evidence type="ECO:0000256" key="4">
    <source>
        <dbReference type="ARBA" id="ARBA00022497"/>
    </source>
</evidence>